<accession>A0ABR2G5K2</accession>
<evidence type="ECO:0000256" key="1">
    <source>
        <dbReference type="ARBA" id="ARBA00007626"/>
    </source>
</evidence>
<gene>
    <name evidence="4" type="ORF">V6N12_064244</name>
</gene>
<evidence type="ECO:0000313" key="5">
    <source>
        <dbReference type="Proteomes" id="UP001472677"/>
    </source>
</evidence>
<dbReference type="InterPro" id="IPR002885">
    <property type="entry name" value="PPR_rpt"/>
</dbReference>
<dbReference type="Pfam" id="PF13041">
    <property type="entry name" value="PPR_2"/>
    <property type="match status" value="1"/>
</dbReference>
<evidence type="ECO:0000256" key="2">
    <source>
        <dbReference type="ARBA" id="ARBA00022737"/>
    </source>
</evidence>
<dbReference type="InterPro" id="IPR011990">
    <property type="entry name" value="TPR-like_helical_dom_sf"/>
</dbReference>
<evidence type="ECO:0008006" key="6">
    <source>
        <dbReference type="Google" id="ProtNLM"/>
    </source>
</evidence>
<keyword evidence="5" id="KW-1185">Reference proteome</keyword>
<dbReference type="NCBIfam" id="TIGR00756">
    <property type="entry name" value="PPR"/>
    <property type="match status" value="1"/>
</dbReference>
<dbReference type="Proteomes" id="UP001472677">
    <property type="component" value="Unassembled WGS sequence"/>
</dbReference>
<dbReference type="PANTHER" id="PTHR47941">
    <property type="entry name" value="PENTATRICOPEPTIDE REPEAT-CONTAINING PROTEIN 3, MITOCHONDRIAL"/>
    <property type="match status" value="1"/>
</dbReference>
<sequence length="224" mass="25618">MHHLSSILSLCDNSSCVVGEARDEEMARACIYSPNVHEKVVYSNRVIKPTLALRMHLEVHFSFWWWRSSVDYFKEVDTHVSDYPELSRRMQGYAISGDFNNAPCTLNLMKSFDGKPTVSRCMIVTLSCTPTPTVVTSDMLLHNLRRNSYSELHIGFSKSVRRGETKRQKLKPDVFTYGSFISGLCKEGKISAALQMWNQMLERGIVPSVAIFNTLLHAMFWEIL</sequence>
<keyword evidence="2" id="KW-0677">Repeat</keyword>
<name>A0ABR2G5K2_9ROSI</name>
<comment type="similarity">
    <text evidence="1">Belongs to the PPR family. P subfamily.</text>
</comment>
<evidence type="ECO:0000313" key="4">
    <source>
        <dbReference type="EMBL" id="KAK8595733.1"/>
    </source>
</evidence>
<dbReference type="PROSITE" id="PS51375">
    <property type="entry name" value="PPR"/>
    <property type="match status" value="1"/>
</dbReference>
<feature type="repeat" description="PPR" evidence="3">
    <location>
        <begin position="173"/>
        <end position="207"/>
    </location>
</feature>
<organism evidence="4 5">
    <name type="scientific">Hibiscus sabdariffa</name>
    <name type="common">roselle</name>
    <dbReference type="NCBI Taxonomy" id="183260"/>
    <lineage>
        <taxon>Eukaryota</taxon>
        <taxon>Viridiplantae</taxon>
        <taxon>Streptophyta</taxon>
        <taxon>Embryophyta</taxon>
        <taxon>Tracheophyta</taxon>
        <taxon>Spermatophyta</taxon>
        <taxon>Magnoliopsida</taxon>
        <taxon>eudicotyledons</taxon>
        <taxon>Gunneridae</taxon>
        <taxon>Pentapetalae</taxon>
        <taxon>rosids</taxon>
        <taxon>malvids</taxon>
        <taxon>Malvales</taxon>
        <taxon>Malvaceae</taxon>
        <taxon>Malvoideae</taxon>
        <taxon>Hibiscus</taxon>
    </lineage>
</organism>
<protein>
    <recommendedName>
        <fullName evidence="6">Pentatricopeptide repeat-containing protein</fullName>
    </recommendedName>
</protein>
<reference evidence="4 5" key="1">
    <citation type="journal article" date="2024" name="G3 (Bethesda)">
        <title>Genome assembly of Hibiscus sabdariffa L. provides insights into metabolisms of medicinal natural products.</title>
        <authorList>
            <person name="Kim T."/>
        </authorList>
    </citation>
    <scope>NUCLEOTIDE SEQUENCE [LARGE SCALE GENOMIC DNA]</scope>
    <source>
        <strain evidence="4">TK-2024</strain>
        <tissue evidence="4">Old leaves</tissue>
    </source>
</reference>
<dbReference type="EMBL" id="JBBPBM010000002">
    <property type="protein sequence ID" value="KAK8595733.1"/>
    <property type="molecule type" value="Genomic_DNA"/>
</dbReference>
<proteinExistence type="inferred from homology"/>
<dbReference type="Gene3D" id="1.25.40.10">
    <property type="entry name" value="Tetratricopeptide repeat domain"/>
    <property type="match status" value="1"/>
</dbReference>
<comment type="caution">
    <text evidence="4">The sequence shown here is derived from an EMBL/GenBank/DDBJ whole genome shotgun (WGS) entry which is preliminary data.</text>
</comment>
<evidence type="ECO:0000256" key="3">
    <source>
        <dbReference type="PROSITE-ProRule" id="PRU00708"/>
    </source>
</evidence>